<dbReference type="InterPro" id="IPR050832">
    <property type="entry name" value="Bact_Acetyltransf"/>
</dbReference>
<accession>H8GBL0</accession>
<dbReference type="GO" id="GO:0016747">
    <property type="term" value="F:acyltransferase activity, transferring groups other than amino-acyl groups"/>
    <property type="evidence" value="ECO:0007669"/>
    <property type="project" value="InterPro"/>
</dbReference>
<dbReference type="AlphaFoldDB" id="H8GBL0"/>
<reference evidence="4 5" key="1">
    <citation type="journal article" date="2012" name="Stand. Genomic Sci.">
        <title>Genome sequence of the soil bacterium Saccharomonospora azurea type strain (NA-128(T)).</title>
        <authorList>
            <person name="Klenk H.P."/>
            <person name="Held B."/>
            <person name="Lucas S."/>
            <person name="Lapidus A."/>
            <person name="Copeland A."/>
            <person name="Hammon N."/>
            <person name="Pitluck S."/>
            <person name="Goodwin L.A."/>
            <person name="Han C."/>
            <person name="Tapia R."/>
            <person name="Brambilla E.M."/>
            <person name="Potter G."/>
            <person name="Land M."/>
            <person name="Ivanova N."/>
            <person name="Rohde M."/>
            <person name="Goker M."/>
            <person name="Detter J.C."/>
            <person name="Kyrpides N.C."/>
            <person name="Woyke T."/>
        </authorList>
    </citation>
    <scope>NUCLEOTIDE SEQUENCE [LARGE SCALE GENOMIC DNA]</scope>
    <source>
        <strain evidence="4 5">NA-128</strain>
    </source>
</reference>
<dbReference type="InterPro" id="IPR000182">
    <property type="entry name" value="GNAT_dom"/>
</dbReference>
<dbReference type="CDD" id="cd04301">
    <property type="entry name" value="NAT_SF"/>
    <property type="match status" value="1"/>
</dbReference>
<dbReference type="SUPFAM" id="SSF55729">
    <property type="entry name" value="Acyl-CoA N-acyltransferases (Nat)"/>
    <property type="match status" value="1"/>
</dbReference>
<evidence type="ECO:0000256" key="1">
    <source>
        <dbReference type="ARBA" id="ARBA00022679"/>
    </source>
</evidence>
<evidence type="ECO:0000259" key="3">
    <source>
        <dbReference type="PROSITE" id="PS51186"/>
    </source>
</evidence>
<dbReference type="RefSeq" id="WP_005440599.1">
    <property type="nucleotide sequence ID" value="NZ_CM001466.1"/>
</dbReference>
<organism evidence="4 5">
    <name type="scientific">Saccharomonospora azurea NA-128</name>
    <dbReference type="NCBI Taxonomy" id="882081"/>
    <lineage>
        <taxon>Bacteria</taxon>
        <taxon>Bacillati</taxon>
        <taxon>Actinomycetota</taxon>
        <taxon>Actinomycetes</taxon>
        <taxon>Pseudonocardiales</taxon>
        <taxon>Pseudonocardiaceae</taxon>
        <taxon>Saccharomonospora</taxon>
    </lineage>
</organism>
<dbReference type="Proteomes" id="UP000004705">
    <property type="component" value="Chromosome"/>
</dbReference>
<dbReference type="Gene3D" id="3.40.630.30">
    <property type="match status" value="1"/>
</dbReference>
<keyword evidence="2" id="KW-0012">Acyltransferase</keyword>
<dbReference type="HOGENOM" id="CLU_013985_18_2_11"/>
<sequence>MAPAAVAVRFASLADAEAIGRIHVESWRAAYARLLPADFLAGLSIAQRQAAWRRQLTAGESAAPVVVVTEGGTVTGFACVSASRDEDASAGTGELQSLYLDPAMWGRGLGRRLHASALAVLREGGCLRATLWVLEGNARARRFYERAGWAEEGAAKVDRIADGPLLREVRYVRALTAP</sequence>
<evidence type="ECO:0000256" key="2">
    <source>
        <dbReference type="ARBA" id="ARBA00023315"/>
    </source>
</evidence>
<keyword evidence="5" id="KW-1185">Reference proteome</keyword>
<gene>
    <name evidence="4" type="ORF">SacazDRAFT_01773</name>
</gene>
<evidence type="ECO:0000313" key="4">
    <source>
        <dbReference type="EMBL" id="EHY88694.1"/>
    </source>
</evidence>
<proteinExistence type="predicted"/>
<keyword evidence="1" id="KW-0808">Transferase</keyword>
<dbReference type="InterPro" id="IPR016181">
    <property type="entry name" value="Acyl_CoA_acyltransferase"/>
</dbReference>
<dbReference type="OrthoDB" id="5243635at2"/>
<name>H8GBL0_9PSEU</name>
<evidence type="ECO:0000313" key="5">
    <source>
        <dbReference type="Proteomes" id="UP000004705"/>
    </source>
</evidence>
<dbReference type="PROSITE" id="PS51186">
    <property type="entry name" value="GNAT"/>
    <property type="match status" value="1"/>
</dbReference>
<dbReference type="Pfam" id="PF00583">
    <property type="entry name" value="Acetyltransf_1"/>
    <property type="match status" value="1"/>
</dbReference>
<feature type="domain" description="N-acetyltransferase" evidence="3">
    <location>
        <begin position="6"/>
        <end position="176"/>
    </location>
</feature>
<dbReference type="EMBL" id="CM001466">
    <property type="protein sequence ID" value="EHY88694.1"/>
    <property type="molecule type" value="Genomic_DNA"/>
</dbReference>
<dbReference type="PANTHER" id="PTHR43877">
    <property type="entry name" value="AMINOALKYLPHOSPHONATE N-ACETYLTRANSFERASE-RELATED-RELATED"/>
    <property type="match status" value="1"/>
</dbReference>
<protein>
    <submittedName>
        <fullName evidence="4">Sortase-like acyltransferase</fullName>
    </submittedName>
</protein>